<dbReference type="Gene3D" id="3.10.28.20">
    <property type="entry name" value="Acetamidase/Formamidase-like domains"/>
    <property type="match status" value="1"/>
</dbReference>
<dbReference type="EMBL" id="BAABJX010000016">
    <property type="protein sequence ID" value="GAA4825883.1"/>
    <property type="molecule type" value="Genomic_DNA"/>
</dbReference>
<dbReference type="Proteomes" id="UP001500298">
    <property type="component" value="Unassembled WGS sequence"/>
</dbReference>
<protein>
    <recommendedName>
        <fullName evidence="3">Baseplate protein J-like domain-containing protein</fullName>
    </recommendedName>
</protein>
<evidence type="ECO:0000313" key="2">
    <source>
        <dbReference type="Proteomes" id="UP001500298"/>
    </source>
</evidence>
<comment type="caution">
    <text evidence="1">The sequence shown here is derived from an EMBL/GenBank/DDBJ whole genome shotgun (WGS) entry which is preliminary data.</text>
</comment>
<gene>
    <name evidence="1" type="ORF">GCM10023331_08120</name>
</gene>
<reference evidence="2" key="1">
    <citation type="journal article" date="2019" name="Int. J. Syst. Evol. Microbiol.">
        <title>The Global Catalogue of Microorganisms (GCM) 10K type strain sequencing project: providing services to taxonomists for standard genome sequencing and annotation.</title>
        <authorList>
            <consortium name="The Broad Institute Genomics Platform"/>
            <consortium name="The Broad Institute Genome Sequencing Center for Infectious Disease"/>
            <person name="Wu L."/>
            <person name="Ma J."/>
        </authorList>
    </citation>
    <scope>NUCLEOTIDE SEQUENCE [LARGE SCALE GENOMIC DNA]</scope>
    <source>
        <strain evidence="2">JCM 18326</strain>
    </source>
</reference>
<keyword evidence="2" id="KW-1185">Reference proteome</keyword>
<proteinExistence type="predicted"/>
<organism evidence="1 2">
    <name type="scientific">Algivirga pacifica</name>
    <dbReference type="NCBI Taxonomy" id="1162670"/>
    <lineage>
        <taxon>Bacteria</taxon>
        <taxon>Pseudomonadati</taxon>
        <taxon>Bacteroidota</taxon>
        <taxon>Cytophagia</taxon>
        <taxon>Cytophagales</taxon>
        <taxon>Flammeovirgaceae</taxon>
        <taxon>Algivirga</taxon>
    </lineage>
</organism>
<name>A0ABP9D6F2_9BACT</name>
<sequence length="354" mass="40408">MVSLSYGQKPEWVINRGESSKYHSSVYLTGFGMCRVNNDTWLEDAEATSLDHAKKNLSEKIVVKVVSQTTYSEEEYNDEFSDDIQSKTFSSSNIEITGLQSETYYDELDGVHYTIAFVKRANLVKSYSERVDRLQREIDGLYAFALNYEQEGNTAMTLKKSLRSTVLFEEMEKYQEVLIGLGQSTPLRKDAITKLQVEELIERNKNSVANSLEDLATKLAFKLDENNGKNTPLKGVIVIPFSYEDSKTPTPFSKYFKQVLEEKLSSFVDWKISQYEDYKNSGNRDLLKYYLKGSYWVNEDVVTFTVFVKAFGAGPTLVRLEQKVDKAVITSATLEYEIPKEESIVTPDSMATEQ</sequence>
<accession>A0ABP9D6F2</accession>
<evidence type="ECO:0008006" key="3">
    <source>
        <dbReference type="Google" id="ProtNLM"/>
    </source>
</evidence>
<evidence type="ECO:0000313" key="1">
    <source>
        <dbReference type="EMBL" id="GAA4825883.1"/>
    </source>
</evidence>